<dbReference type="Gene3D" id="3.30.750.24">
    <property type="entry name" value="STAS domain"/>
    <property type="match status" value="1"/>
</dbReference>
<dbReference type="EMBL" id="FNAG01000005">
    <property type="protein sequence ID" value="SDD69042.1"/>
    <property type="molecule type" value="Genomic_DNA"/>
</dbReference>
<organism evidence="2 3">
    <name type="scientific">Aquimonas voraii</name>
    <dbReference type="NCBI Taxonomy" id="265719"/>
    <lineage>
        <taxon>Bacteria</taxon>
        <taxon>Pseudomonadati</taxon>
        <taxon>Pseudomonadota</taxon>
        <taxon>Gammaproteobacteria</taxon>
        <taxon>Lysobacterales</taxon>
        <taxon>Lysobacteraceae</taxon>
        <taxon>Aquimonas</taxon>
    </lineage>
</organism>
<proteinExistence type="predicted"/>
<dbReference type="RefSeq" id="WP_091242386.1">
    <property type="nucleotide sequence ID" value="NZ_FNAG01000005.1"/>
</dbReference>
<dbReference type="SUPFAM" id="SSF52091">
    <property type="entry name" value="SpoIIaa-like"/>
    <property type="match status" value="1"/>
</dbReference>
<dbReference type="InterPro" id="IPR002645">
    <property type="entry name" value="STAS_dom"/>
</dbReference>
<dbReference type="STRING" id="265719.SAMN04488509_105154"/>
<protein>
    <submittedName>
        <fullName evidence="2">ABC-type transporter Mla maintaining outer membrane lipid asymmetry, MlaB component, contains STAS domain</fullName>
    </submittedName>
</protein>
<evidence type="ECO:0000313" key="3">
    <source>
        <dbReference type="Proteomes" id="UP000199603"/>
    </source>
</evidence>
<sequence length="96" mass="10309">MSKAEPALRARFEAGVLQLQGRLGVDEAAQLLAETTQHAAGLQRIDLGALDDIDSAGVACLHLLQRQARAAGRTLVLQPVSPRYRAICIAHRLSID</sequence>
<dbReference type="AlphaFoldDB" id="A0A1G6WT39"/>
<dbReference type="Proteomes" id="UP000199603">
    <property type="component" value="Unassembled WGS sequence"/>
</dbReference>
<dbReference type="PROSITE" id="PS50801">
    <property type="entry name" value="STAS"/>
    <property type="match status" value="1"/>
</dbReference>
<evidence type="ECO:0000259" key="1">
    <source>
        <dbReference type="PROSITE" id="PS50801"/>
    </source>
</evidence>
<dbReference type="InterPro" id="IPR036513">
    <property type="entry name" value="STAS_dom_sf"/>
</dbReference>
<name>A0A1G6WT39_9GAMM</name>
<dbReference type="CDD" id="cd07043">
    <property type="entry name" value="STAS_anti-anti-sigma_factors"/>
    <property type="match status" value="1"/>
</dbReference>
<reference evidence="2 3" key="1">
    <citation type="submission" date="2016-10" db="EMBL/GenBank/DDBJ databases">
        <authorList>
            <person name="de Groot N.N."/>
        </authorList>
    </citation>
    <scope>NUCLEOTIDE SEQUENCE [LARGE SCALE GENOMIC DNA]</scope>
    <source>
        <strain evidence="2 3">DSM 16957</strain>
    </source>
</reference>
<dbReference type="InterPro" id="IPR058548">
    <property type="entry name" value="MlaB-like_STAS"/>
</dbReference>
<evidence type="ECO:0000313" key="2">
    <source>
        <dbReference type="EMBL" id="SDD69042.1"/>
    </source>
</evidence>
<dbReference type="Pfam" id="PF13466">
    <property type="entry name" value="STAS_2"/>
    <property type="match status" value="1"/>
</dbReference>
<accession>A0A1G6WT39</accession>
<feature type="domain" description="STAS" evidence="1">
    <location>
        <begin position="16"/>
        <end position="96"/>
    </location>
</feature>
<gene>
    <name evidence="2" type="ORF">SAMN04488509_105154</name>
</gene>
<keyword evidence="3" id="KW-1185">Reference proteome</keyword>